<proteinExistence type="predicted"/>
<dbReference type="InterPro" id="IPR021684">
    <property type="entry name" value="WBP1-like"/>
</dbReference>
<protein>
    <submittedName>
        <fullName evidence="3">WW domain binding protein 1</fullName>
    </submittedName>
</protein>
<feature type="region of interest" description="Disordered" evidence="1">
    <location>
        <begin position="343"/>
        <end position="377"/>
    </location>
</feature>
<dbReference type="Proteomes" id="UP000694520">
    <property type="component" value="Chromosome 9"/>
</dbReference>
<reference evidence="3" key="3">
    <citation type="submission" date="2025-09" db="UniProtKB">
        <authorList>
            <consortium name="Ensembl"/>
        </authorList>
    </citation>
    <scope>IDENTIFICATION</scope>
</reference>
<feature type="region of interest" description="Disordered" evidence="1">
    <location>
        <begin position="1"/>
        <end position="85"/>
    </location>
</feature>
<keyword evidence="2" id="KW-0812">Transmembrane</keyword>
<dbReference type="AlphaFoldDB" id="A0A8C0A7K4"/>
<name>A0A8C0A7K4_BOSMU</name>
<feature type="compositionally biased region" description="Basic residues" evidence="1">
    <location>
        <begin position="50"/>
        <end position="68"/>
    </location>
</feature>
<dbReference type="Ensembl" id="ENSBGRT00000013469.1">
    <property type="protein sequence ID" value="ENSBGRP00000011682.1"/>
    <property type="gene ID" value="ENSBGRG00000007333.1"/>
</dbReference>
<evidence type="ECO:0000313" key="4">
    <source>
        <dbReference type="Proteomes" id="UP000694520"/>
    </source>
</evidence>
<evidence type="ECO:0000313" key="3">
    <source>
        <dbReference type="Ensembl" id="ENSBGRP00000011682.1"/>
    </source>
</evidence>
<dbReference type="GO" id="GO:0050699">
    <property type="term" value="F:WW domain binding"/>
    <property type="evidence" value="ECO:0007669"/>
    <property type="project" value="TreeGrafter"/>
</dbReference>
<feature type="compositionally biased region" description="Polar residues" evidence="1">
    <location>
        <begin position="1"/>
        <end position="17"/>
    </location>
</feature>
<feature type="region of interest" description="Disordered" evidence="1">
    <location>
        <begin position="402"/>
        <end position="443"/>
    </location>
</feature>
<keyword evidence="2" id="KW-1133">Transmembrane helix</keyword>
<keyword evidence="2" id="KW-0472">Membrane</keyword>
<organism evidence="3 4">
    <name type="scientific">Bos mutus grunniens</name>
    <name type="common">Wild yak</name>
    <name type="synonym">Bos grunniens</name>
    <dbReference type="NCBI Taxonomy" id="30521"/>
    <lineage>
        <taxon>Eukaryota</taxon>
        <taxon>Metazoa</taxon>
        <taxon>Chordata</taxon>
        <taxon>Craniata</taxon>
        <taxon>Vertebrata</taxon>
        <taxon>Euteleostomi</taxon>
        <taxon>Mammalia</taxon>
        <taxon>Eutheria</taxon>
        <taxon>Laurasiatheria</taxon>
        <taxon>Artiodactyla</taxon>
        <taxon>Ruminantia</taxon>
        <taxon>Pecora</taxon>
        <taxon>Bovidae</taxon>
        <taxon>Bovinae</taxon>
        <taxon>Bos</taxon>
    </lineage>
</organism>
<reference evidence="3" key="2">
    <citation type="submission" date="2025-08" db="UniProtKB">
        <authorList>
            <consortium name="Ensembl"/>
        </authorList>
    </citation>
    <scope>IDENTIFICATION</scope>
</reference>
<dbReference type="InterPro" id="IPR051994">
    <property type="entry name" value="WW_domain-binding"/>
</dbReference>
<dbReference type="Pfam" id="PF11669">
    <property type="entry name" value="WBP-1"/>
    <property type="match status" value="1"/>
</dbReference>
<feature type="transmembrane region" description="Helical" evidence="2">
    <location>
        <begin position="231"/>
        <end position="249"/>
    </location>
</feature>
<dbReference type="PANTHER" id="PTHR16209:SF5">
    <property type="entry name" value="WW DOMAIN-BINDING PROTEIN 1"/>
    <property type="match status" value="1"/>
</dbReference>
<evidence type="ECO:0000256" key="1">
    <source>
        <dbReference type="SAM" id="MobiDB-lite"/>
    </source>
</evidence>
<accession>A0A8C0A7K4</accession>
<dbReference type="PANTHER" id="PTHR16209">
    <property type="entry name" value="VESICULAR, OVEREXPRESSED IN CANCER, PROSURVIVAL PROTEIN 1"/>
    <property type="match status" value="1"/>
</dbReference>
<feature type="compositionally biased region" description="Polar residues" evidence="1">
    <location>
        <begin position="348"/>
        <end position="357"/>
    </location>
</feature>
<dbReference type="GeneTree" id="ENSGT00950000183109"/>
<reference evidence="3" key="1">
    <citation type="submission" date="2019-05" db="EMBL/GenBank/DDBJ databases">
        <authorList>
            <person name="Zhang S."/>
            <person name="Liu J."/>
        </authorList>
    </citation>
    <scope>NUCLEOTIDE SEQUENCE [LARGE SCALE GENOMIC DNA]</scope>
</reference>
<gene>
    <name evidence="3" type="primary">WBP1</name>
</gene>
<evidence type="ECO:0000256" key="2">
    <source>
        <dbReference type="SAM" id="Phobius"/>
    </source>
</evidence>
<sequence length="443" mass="48217">MSECVSTIYSPLSSQGPMSKLWRRGSTSGAMEAPEPGEALELSLAGAHGHGVHKKKHKKHKKKHKKKHYQEEEAGPTQQSPAKPQLKLKIKLGGQVLGTKSVPTFTVIPEGPRSPSPLMVVDNEEEPVEGVPLEQYRAWLDEDSNLSPSPLRDLSGGLGGQEEEEEQRWLDALEKGELDDNGDLKKEINERLLTARQLRELCPGVNNQPYLCESGHCCGETGCCTYYYELWWFWLLWTVLILFSCCCAFRHRRAKLRLQQQQRQREINLLAYHGACHGAGPVPAGSLLDLRLLSAFKPPAYEDVVHRPGTPPPPYTAATGCPSTASSQCTCCSSASSCPARHEGTNVEDVSSHQSAPPHQEGELGAGVSPAPTPPSCRYRRLTGDSGIELCPCPDSIEGEPVKEARVSATSQEVEDQSPCARPLNPAPQVSPVGLASSEGDIP</sequence>
<keyword evidence="4" id="KW-1185">Reference proteome</keyword>